<dbReference type="OrthoDB" id="153193at2"/>
<organism evidence="9 10">
    <name type="scientific">Lysinibacillus telephonicus</name>
    <dbReference type="NCBI Taxonomy" id="1714840"/>
    <lineage>
        <taxon>Bacteria</taxon>
        <taxon>Bacillati</taxon>
        <taxon>Bacillota</taxon>
        <taxon>Bacilli</taxon>
        <taxon>Bacillales</taxon>
        <taxon>Bacillaceae</taxon>
        <taxon>Lysinibacillus</taxon>
    </lineage>
</organism>
<dbReference type="Gene3D" id="3.40.980.20">
    <property type="entry name" value="Four-carbon acid sugar kinase, nucleotide binding domain"/>
    <property type="match status" value="1"/>
</dbReference>
<dbReference type="SUPFAM" id="SSF142764">
    <property type="entry name" value="YgbK-like"/>
    <property type="match status" value="1"/>
</dbReference>
<evidence type="ECO:0000256" key="2">
    <source>
        <dbReference type="ARBA" id="ARBA00022679"/>
    </source>
</evidence>
<evidence type="ECO:0000256" key="4">
    <source>
        <dbReference type="ARBA" id="ARBA00022777"/>
    </source>
</evidence>
<evidence type="ECO:0000256" key="5">
    <source>
        <dbReference type="ARBA" id="ARBA00022840"/>
    </source>
</evidence>
<keyword evidence="4" id="KW-0418">Kinase</keyword>
<accession>A0A431UK74</accession>
<dbReference type="InterPro" id="IPR042213">
    <property type="entry name" value="NBD_C_sf"/>
</dbReference>
<dbReference type="GO" id="GO:0005524">
    <property type="term" value="F:ATP binding"/>
    <property type="evidence" value="ECO:0007669"/>
    <property type="project" value="UniProtKB-KW"/>
</dbReference>
<feature type="domain" description="Four-carbon acid sugar kinase nucleotide binding" evidence="8">
    <location>
        <begin position="303"/>
        <end position="467"/>
    </location>
</feature>
<dbReference type="Gene3D" id="3.40.50.10840">
    <property type="entry name" value="Putative sugar-binding, N-terminal domain"/>
    <property type="match status" value="1"/>
</dbReference>
<keyword evidence="5" id="KW-0067">ATP-binding</keyword>
<name>A0A431UK74_9BACI</name>
<feature type="domain" description="Four-carbon acid sugar kinase N-terminal" evidence="7">
    <location>
        <begin position="37"/>
        <end position="277"/>
    </location>
</feature>
<comment type="caution">
    <text evidence="9">The sequence shown here is derived from an EMBL/GenBank/DDBJ whole genome shotgun (WGS) entry which is preliminary data.</text>
</comment>
<keyword evidence="6" id="KW-0119">Carbohydrate metabolism</keyword>
<evidence type="ECO:0000313" key="9">
    <source>
        <dbReference type="EMBL" id="RTQ90167.1"/>
    </source>
</evidence>
<comment type="similarity">
    <text evidence="1">Belongs to the four-carbon acid sugar kinase family.</text>
</comment>
<dbReference type="InterPro" id="IPR037051">
    <property type="entry name" value="4-carb_acid_sugar_kinase_N_sf"/>
</dbReference>
<protein>
    <submittedName>
        <fullName evidence="9">Hydroxyacid dehydrogenase</fullName>
    </submittedName>
</protein>
<dbReference type="Proteomes" id="UP000276349">
    <property type="component" value="Unassembled WGS sequence"/>
</dbReference>
<keyword evidence="3" id="KW-0547">Nucleotide-binding</keyword>
<evidence type="ECO:0000256" key="3">
    <source>
        <dbReference type="ARBA" id="ARBA00022741"/>
    </source>
</evidence>
<proteinExistence type="inferred from homology"/>
<evidence type="ECO:0000259" key="7">
    <source>
        <dbReference type="Pfam" id="PF07005"/>
    </source>
</evidence>
<dbReference type="AlphaFoldDB" id="A0A431UK74"/>
<dbReference type="Pfam" id="PF17042">
    <property type="entry name" value="NBD_C"/>
    <property type="match status" value="1"/>
</dbReference>
<dbReference type="GO" id="GO:0016301">
    <property type="term" value="F:kinase activity"/>
    <property type="evidence" value="ECO:0007669"/>
    <property type="project" value="UniProtKB-KW"/>
</dbReference>
<gene>
    <name evidence="9" type="ORF">EKG35_15325</name>
</gene>
<keyword evidence="10" id="KW-1185">Reference proteome</keyword>
<evidence type="ECO:0000313" key="10">
    <source>
        <dbReference type="Proteomes" id="UP000276349"/>
    </source>
</evidence>
<dbReference type="RefSeq" id="WP_126295419.1">
    <property type="nucleotide sequence ID" value="NZ_CP155468.1"/>
</dbReference>
<dbReference type="EMBL" id="RXNR01000053">
    <property type="protein sequence ID" value="RTQ90167.1"/>
    <property type="molecule type" value="Genomic_DNA"/>
</dbReference>
<keyword evidence="2" id="KW-0808">Transferase</keyword>
<sequence>MTNLSTKEAFSQLLPLPENSVVNNMLEEELKLLNKKIVVLDDDPTGVQTVHGVSVYTDWTADSIEAGFHEDSAMFFILTNSRGFTEKETEKAHKEIATIVTETAKKMGKDFILISRGDSTLRGHYPLETEVLKDTVETLSNTKFDGEVIIPFFQEGGRFTINNVHYVQYDDKLVPAGETEFAKDRTFGYKSSNIAEWAEEKSNGRYKAQNATYLSLEDIRSLNIDKIVQQLMAVENFNKVVVNAVDYLDVKVFVIALARAMRAGKTFLFRSAAALTKIIGGVSDRPLLTREELVKDQSQNGGLIMIGSHVKKTTEQFEELKKCDFIHFIEFNVHLVLNEEAFKNEEDRIVNETNELIAKGQTVAVYTRRERLDLGENKKEEELMLSVKISNSVTNIVKRLEVRPSYIIAKGGITSSDIGTKGLGVKRATVAGQVKPGIPVWYTGDDSKFPGLPYVIFPGNVGTKTTLKEVAELLQGK</sequence>
<dbReference type="InterPro" id="IPR010737">
    <property type="entry name" value="4-carb_acid_sugar_kinase_N"/>
</dbReference>
<dbReference type="InterPro" id="IPR031475">
    <property type="entry name" value="NBD_C"/>
</dbReference>
<evidence type="ECO:0000259" key="8">
    <source>
        <dbReference type="Pfam" id="PF17042"/>
    </source>
</evidence>
<reference evidence="9 10" key="1">
    <citation type="submission" date="2018-12" db="EMBL/GenBank/DDBJ databases">
        <authorList>
            <person name="Yu L."/>
        </authorList>
    </citation>
    <scope>NUCLEOTIDE SEQUENCE [LARGE SCALE GENOMIC DNA]</scope>
    <source>
        <strain evidence="9 10">S5H2222</strain>
    </source>
</reference>
<dbReference type="Pfam" id="PF07005">
    <property type="entry name" value="SBD_N"/>
    <property type="match status" value="1"/>
</dbReference>
<evidence type="ECO:0000256" key="1">
    <source>
        <dbReference type="ARBA" id="ARBA00005715"/>
    </source>
</evidence>
<evidence type="ECO:0000256" key="6">
    <source>
        <dbReference type="ARBA" id="ARBA00023277"/>
    </source>
</evidence>